<dbReference type="GO" id="GO:0003779">
    <property type="term" value="F:actin binding"/>
    <property type="evidence" value="ECO:0007669"/>
    <property type="project" value="InterPro"/>
</dbReference>
<proteinExistence type="predicted"/>
<feature type="compositionally biased region" description="Low complexity" evidence="3">
    <location>
        <begin position="355"/>
        <end position="376"/>
    </location>
</feature>
<comment type="caution">
    <text evidence="6">The sequence shown here is derived from an EMBL/GenBank/DDBJ whole genome shotgun (WGS) entry which is preliminary data.</text>
</comment>
<dbReference type="EMBL" id="CAJNOE010000594">
    <property type="protein sequence ID" value="CAF1282928.1"/>
    <property type="molecule type" value="Genomic_DNA"/>
</dbReference>
<dbReference type="Proteomes" id="UP000663860">
    <property type="component" value="Unassembled WGS sequence"/>
</dbReference>
<feature type="compositionally biased region" description="Polar residues" evidence="3">
    <location>
        <begin position="270"/>
        <end position="284"/>
    </location>
</feature>
<dbReference type="InterPro" id="IPR043587">
    <property type="entry name" value="Phosphatase_SSH-like"/>
</dbReference>
<dbReference type="GO" id="GO:0030837">
    <property type="term" value="P:negative regulation of actin filament polymerization"/>
    <property type="evidence" value="ECO:0007669"/>
    <property type="project" value="InterPro"/>
</dbReference>
<feature type="region of interest" description="Disordered" evidence="3">
    <location>
        <begin position="507"/>
        <end position="531"/>
    </location>
</feature>
<dbReference type="GO" id="GO:0004721">
    <property type="term" value="F:phosphoprotein phosphatase activity"/>
    <property type="evidence" value="ECO:0007669"/>
    <property type="project" value="UniProtKB-KW"/>
</dbReference>
<feature type="domain" description="Tyrosine-protein phosphatase" evidence="4">
    <location>
        <begin position="40"/>
        <end position="185"/>
    </location>
</feature>
<dbReference type="CDD" id="cd14498">
    <property type="entry name" value="DSP"/>
    <property type="match status" value="1"/>
</dbReference>
<dbReference type="Pfam" id="PF00782">
    <property type="entry name" value="DSPc"/>
    <property type="match status" value="1"/>
</dbReference>
<protein>
    <submittedName>
        <fullName evidence="6">Uncharacterized protein</fullName>
    </submittedName>
</protein>
<dbReference type="InterPro" id="IPR000340">
    <property type="entry name" value="Dual-sp_phosphatase_cat-dom"/>
</dbReference>
<feature type="compositionally biased region" description="Basic and acidic residues" evidence="3">
    <location>
        <begin position="426"/>
        <end position="437"/>
    </location>
</feature>
<dbReference type="AlphaFoldDB" id="A0A815CEC6"/>
<dbReference type="InterPro" id="IPR020422">
    <property type="entry name" value="TYR_PHOSPHATASE_DUAL_dom"/>
</dbReference>
<dbReference type="Gene3D" id="3.90.190.10">
    <property type="entry name" value="Protein tyrosine phosphatase superfamily"/>
    <property type="match status" value="1"/>
</dbReference>
<reference evidence="6" key="1">
    <citation type="submission" date="2021-02" db="EMBL/GenBank/DDBJ databases">
        <authorList>
            <person name="Nowell W R."/>
        </authorList>
    </citation>
    <scope>NUCLEOTIDE SEQUENCE</scope>
</reference>
<feature type="compositionally biased region" description="Polar residues" evidence="3">
    <location>
        <begin position="377"/>
        <end position="386"/>
    </location>
</feature>
<dbReference type="SUPFAM" id="SSF52799">
    <property type="entry name" value="(Phosphotyrosine protein) phosphatases II"/>
    <property type="match status" value="1"/>
</dbReference>
<feature type="compositionally biased region" description="Low complexity" evidence="3">
    <location>
        <begin position="333"/>
        <end position="347"/>
    </location>
</feature>
<feature type="compositionally biased region" description="Polar residues" evidence="3">
    <location>
        <begin position="398"/>
        <end position="418"/>
    </location>
</feature>
<evidence type="ECO:0000313" key="6">
    <source>
        <dbReference type="EMBL" id="CAF1282928.1"/>
    </source>
</evidence>
<evidence type="ECO:0000259" key="5">
    <source>
        <dbReference type="PROSITE" id="PS50056"/>
    </source>
</evidence>
<dbReference type="SMART" id="SM00195">
    <property type="entry name" value="DSPc"/>
    <property type="match status" value="1"/>
</dbReference>
<evidence type="ECO:0000256" key="1">
    <source>
        <dbReference type="ARBA" id="ARBA00022801"/>
    </source>
</evidence>
<feature type="region of interest" description="Disordered" evidence="3">
    <location>
        <begin position="215"/>
        <end position="248"/>
    </location>
</feature>
<evidence type="ECO:0000259" key="4">
    <source>
        <dbReference type="PROSITE" id="PS50054"/>
    </source>
</evidence>
<feature type="domain" description="Tyrosine specific protein phosphatases" evidence="5">
    <location>
        <begin position="109"/>
        <end position="167"/>
    </location>
</feature>
<feature type="region of interest" description="Disordered" evidence="3">
    <location>
        <begin position="270"/>
        <end position="448"/>
    </location>
</feature>
<dbReference type="PANTHER" id="PTHR45864">
    <property type="entry name" value="SLINGSHOT PROTEIN PHOSPHATASE HOMOLOG"/>
    <property type="match status" value="1"/>
</dbReference>
<feature type="compositionally biased region" description="Polar residues" evidence="3">
    <location>
        <begin position="292"/>
        <end position="301"/>
    </location>
</feature>
<dbReference type="PROSITE" id="PS50054">
    <property type="entry name" value="TYR_PHOSPHATASE_DUAL"/>
    <property type="match status" value="1"/>
</dbReference>
<dbReference type="InterPro" id="IPR029021">
    <property type="entry name" value="Prot-tyrosine_phosphatase-like"/>
</dbReference>
<keyword evidence="2" id="KW-0904">Protein phosphatase</keyword>
<sequence>MSTITHRSYMGTMNFGQMLAHEARLNGLHRLFKTHYNVPEPSLVLQPYLFLGNCISAHDVHRLSRLGIHYILNVAKRDVELCPYYSKDMRVLTIDLRDDDRENIICIFDQAFAFIDEARRANSRVLVHCSHGQSRSPAIVIAYLMRTYHVPLEQCLTHVVKARPCVIPNDGFLKQLILFDRVLVEKRRHQEQQQQNMGTIRNIKSAKAIEIPIKQQSADAPHPVPPPLSTESNSSPSSASSPPAAATTTTIHISSVDSSCIKLLATKHVQPSKTNIHSPKSNIQLPKEDVQTSKPNAQSPKETVHTSKPNTPPPKSHTPSPKFNTSSPKFNIPSPKSSTPSPKLNTPSPRPSTPSPKSNTSSLKSNTSSIKSNTPSLKSNTQSPKENAQPLKPKPQSPKINNHFPTSNIQPSGSTKSMQIIPIDYSTKKERSSEKVKRVPSKKASSDNEVVIENRNKKIDKYERIGTTKLPKRNRLTTSSSHNELMLFSKKKSSTKKITDFKRLSPTIRGSHKDHAPSSYGSQHNKPGRNTIRQHLNFTNSYPNNYYGSIGHVQTNYITEIYDRVAKRFVPATSCY</sequence>
<keyword evidence="1" id="KW-0378">Hydrolase</keyword>
<dbReference type="PROSITE" id="PS50056">
    <property type="entry name" value="TYR_PHOSPHATASE_2"/>
    <property type="match status" value="1"/>
</dbReference>
<evidence type="ECO:0000313" key="7">
    <source>
        <dbReference type="Proteomes" id="UP000663860"/>
    </source>
</evidence>
<name>A0A815CEC6_9BILA</name>
<dbReference type="InterPro" id="IPR000387">
    <property type="entry name" value="Tyr_Pase_dom"/>
</dbReference>
<evidence type="ECO:0000256" key="3">
    <source>
        <dbReference type="SAM" id="MobiDB-lite"/>
    </source>
</evidence>
<dbReference type="PRINTS" id="PR01217">
    <property type="entry name" value="PRICHEXTENSN"/>
</dbReference>
<evidence type="ECO:0000256" key="2">
    <source>
        <dbReference type="ARBA" id="ARBA00022912"/>
    </source>
</evidence>
<organism evidence="6 7">
    <name type="scientific">Adineta steineri</name>
    <dbReference type="NCBI Taxonomy" id="433720"/>
    <lineage>
        <taxon>Eukaryota</taxon>
        <taxon>Metazoa</taxon>
        <taxon>Spiralia</taxon>
        <taxon>Gnathifera</taxon>
        <taxon>Rotifera</taxon>
        <taxon>Eurotatoria</taxon>
        <taxon>Bdelloidea</taxon>
        <taxon>Adinetida</taxon>
        <taxon>Adinetidae</taxon>
        <taxon>Adineta</taxon>
    </lineage>
</organism>
<dbReference type="InterPro" id="IPR016130">
    <property type="entry name" value="Tyr_Pase_AS"/>
</dbReference>
<dbReference type="PROSITE" id="PS00383">
    <property type="entry name" value="TYR_PHOSPHATASE_1"/>
    <property type="match status" value="1"/>
</dbReference>
<feature type="compositionally biased region" description="Low complexity" evidence="3">
    <location>
        <begin position="229"/>
        <end position="248"/>
    </location>
</feature>
<accession>A0A815CEC6</accession>
<dbReference type="PANTHER" id="PTHR45864:SF8">
    <property type="entry name" value="CHROMOSOME UNDETERMINED SCAFFOLD_164, WHOLE GENOME SHOTGUN SEQUENCE"/>
    <property type="match status" value="1"/>
</dbReference>
<gene>
    <name evidence="6" type="ORF">IZO911_LOCUS33073</name>
</gene>